<organism evidence="1 2">
    <name type="scientific">Ostreobium quekettii</name>
    <dbReference type="NCBI Taxonomy" id="121088"/>
    <lineage>
        <taxon>Eukaryota</taxon>
        <taxon>Viridiplantae</taxon>
        <taxon>Chlorophyta</taxon>
        <taxon>core chlorophytes</taxon>
        <taxon>Ulvophyceae</taxon>
        <taxon>TCBD clade</taxon>
        <taxon>Bryopsidales</taxon>
        <taxon>Ostreobineae</taxon>
        <taxon>Ostreobiaceae</taxon>
        <taxon>Ostreobium</taxon>
    </lineage>
</organism>
<reference evidence="1" key="1">
    <citation type="submission" date="2020-12" db="EMBL/GenBank/DDBJ databases">
        <authorList>
            <person name="Iha C."/>
        </authorList>
    </citation>
    <scope>NUCLEOTIDE SEQUENCE</scope>
</reference>
<accession>A0A8S1IZH0</accession>
<sequence length="108" mass="11797">MANKISGRPGQKASSVGRWHLHTQDDHMRLTSAFACSTLEHMTCTWLRIVLEGDVNMANCMASTACGSLSTSLAPKKSFQEQATSCTAAGAWEAKKNMVHMQHLQEAM</sequence>
<name>A0A8S1IZH0_9CHLO</name>
<gene>
    <name evidence="1" type="ORF">OSTQU699_LOCUS6120</name>
</gene>
<evidence type="ECO:0000313" key="1">
    <source>
        <dbReference type="EMBL" id="CAD7700761.1"/>
    </source>
</evidence>
<keyword evidence="2" id="KW-1185">Reference proteome</keyword>
<dbReference type="AlphaFoldDB" id="A0A8S1IZH0"/>
<dbReference type="Proteomes" id="UP000708148">
    <property type="component" value="Unassembled WGS sequence"/>
</dbReference>
<dbReference type="EMBL" id="CAJHUC010001336">
    <property type="protein sequence ID" value="CAD7700761.1"/>
    <property type="molecule type" value="Genomic_DNA"/>
</dbReference>
<proteinExistence type="predicted"/>
<evidence type="ECO:0000313" key="2">
    <source>
        <dbReference type="Proteomes" id="UP000708148"/>
    </source>
</evidence>
<protein>
    <submittedName>
        <fullName evidence="1">Uncharacterized protein</fullName>
    </submittedName>
</protein>
<comment type="caution">
    <text evidence="1">The sequence shown here is derived from an EMBL/GenBank/DDBJ whole genome shotgun (WGS) entry which is preliminary data.</text>
</comment>